<dbReference type="SUPFAM" id="SSF50965">
    <property type="entry name" value="Galactose oxidase, central domain"/>
    <property type="match status" value="1"/>
</dbReference>
<keyword evidence="5" id="KW-1185">Reference proteome</keyword>
<dbReference type="KEGG" id="svt:SVTN_37470"/>
<dbReference type="Pfam" id="PF01344">
    <property type="entry name" value="Kelch_1"/>
    <property type="match status" value="3"/>
</dbReference>
<dbReference type="EMBL" id="CP010407">
    <property type="protein sequence ID" value="AJF69142.1"/>
    <property type="molecule type" value="Genomic_DNA"/>
</dbReference>
<evidence type="ECO:0000313" key="4">
    <source>
        <dbReference type="EMBL" id="AJF69142.1"/>
    </source>
</evidence>
<dbReference type="InterPro" id="IPR006652">
    <property type="entry name" value="Kelch_1"/>
</dbReference>
<dbReference type="Proteomes" id="UP000031774">
    <property type="component" value="Chromosome"/>
</dbReference>
<organism evidence="4 5">
    <name type="scientific">Streptomyces vietnamensis</name>
    <dbReference type="NCBI Taxonomy" id="362257"/>
    <lineage>
        <taxon>Bacteria</taxon>
        <taxon>Bacillati</taxon>
        <taxon>Actinomycetota</taxon>
        <taxon>Actinomycetes</taxon>
        <taxon>Kitasatosporales</taxon>
        <taxon>Streptomycetaceae</taxon>
        <taxon>Streptomyces</taxon>
    </lineage>
</organism>
<evidence type="ECO:0000313" key="5">
    <source>
        <dbReference type="Proteomes" id="UP000031774"/>
    </source>
</evidence>
<dbReference type="SMART" id="SM00612">
    <property type="entry name" value="Kelch"/>
    <property type="match status" value="6"/>
</dbReference>
<name>A0A0B5IF42_9ACTN</name>
<keyword evidence="1" id="KW-0880">Kelch repeat</keyword>
<dbReference type="InterPro" id="IPR037293">
    <property type="entry name" value="Gal_Oxidase_central_sf"/>
</dbReference>
<reference evidence="4 5" key="1">
    <citation type="submission" date="2014-12" db="EMBL/GenBank/DDBJ databases">
        <title>Complete genome sequence of Streptomyces vietnamensis strain GIMV4.0001, a genetic manipulable producer of the benzoisochromanequinone antibiotic granaticin.</title>
        <authorList>
            <person name="Deng M.R."/>
            <person name="Guo J."/>
            <person name="Ma L.Y."/>
            <person name="Feng G.D."/>
            <person name="Mo C.Y."/>
            <person name="Zhu H.H."/>
        </authorList>
    </citation>
    <scope>NUCLEOTIDE SEQUENCE [LARGE SCALE GENOMIC DNA]</scope>
    <source>
        <strain evidence="5">GIMV4.0001</strain>
    </source>
</reference>
<dbReference type="STRING" id="362257.SVTN_37470"/>
<keyword evidence="2" id="KW-0677">Repeat</keyword>
<dbReference type="AlphaFoldDB" id="A0A0B5IF42"/>
<evidence type="ECO:0000256" key="1">
    <source>
        <dbReference type="ARBA" id="ARBA00022441"/>
    </source>
</evidence>
<dbReference type="PANTHER" id="PTHR46344:SF27">
    <property type="entry name" value="KELCH REPEAT SUPERFAMILY PROTEIN"/>
    <property type="match status" value="1"/>
</dbReference>
<feature type="region of interest" description="Disordered" evidence="3">
    <location>
        <begin position="140"/>
        <end position="165"/>
    </location>
</feature>
<dbReference type="Gene3D" id="2.130.10.80">
    <property type="entry name" value="Galactose oxidase/kelch, beta-propeller"/>
    <property type="match status" value="3"/>
</dbReference>
<dbReference type="RefSeq" id="WP_041133063.1">
    <property type="nucleotide sequence ID" value="NZ_CP010407.1"/>
</dbReference>
<accession>A0A0B5IF42</accession>
<dbReference type="InterPro" id="IPR011043">
    <property type="entry name" value="Gal_Oxase/kelch_b-propeller"/>
</dbReference>
<dbReference type="Gene3D" id="2.120.10.80">
    <property type="entry name" value="Kelch-type beta propeller"/>
    <property type="match status" value="1"/>
</dbReference>
<evidence type="ECO:0000256" key="3">
    <source>
        <dbReference type="SAM" id="MobiDB-lite"/>
    </source>
</evidence>
<feature type="compositionally biased region" description="Basic and acidic residues" evidence="3">
    <location>
        <begin position="141"/>
        <end position="150"/>
    </location>
</feature>
<dbReference type="InterPro" id="IPR015915">
    <property type="entry name" value="Kelch-typ_b-propeller"/>
</dbReference>
<gene>
    <name evidence="4" type="ORF">SVTN_37470</name>
</gene>
<dbReference type="HOGENOM" id="CLU_004253_10_7_11"/>
<sequence>MSTGHWAPVGALPWEQDLFGAASGAVRLPDGRVLLAGGADALLAATAEAALFTPATGTWSETAPLRTARRMHTTTVLADGRVLVTGGYTGPLSFPVRPLGTAEVYDPGTGRWTDTVPMRQARCGHSATLLADGRVLVAGGSDRRSGDSERSLTSAEVFDPEGGGRWTATGDLTDARTHHPATALADGSVLVAGGWASTRRDGSGGAALAHCERYDPGTGTWTRTAGLAVPRTAHQLTPLPDGSVLATGGGTSGDIGPDGRVDPYSLATAERYHPGSGTWTREPDMPCGRSLHRALPLPSGEVLVVGGGTEPLCDAGLSSAVLYDPLTRSWSPAAGTAVGRAEFAAVALADGRILVAGGAVRTGPSTPTGGHHRLTRTSELYTPAS</sequence>
<proteinExistence type="predicted"/>
<feature type="region of interest" description="Disordered" evidence="3">
    <location>
        <begin position="360"/>
        <end position="385"/>
    </location>
</feature>
<protein>
    <recommendedName>
        <fullName evidence="6">Kelch-like protein 17</fullName>
    </recommendedName>
</protein>
<dbReference type="PANTHER" id="PTHR46344">
    <property type="entry name" value="OS02G0202900 PROTEIN"/>
    <property type="match status" value="1"/>
</dbReference>
<evidence type="ECO:0000256" key="2">
    <source>
        <dbReference type="ARBA" id="ARBA00022737"/>
    </source>
</evidence>
<evidence type="ECO:0008006" key="6">
    <source>
        <dbReference type="Google" id="ProtNLM"/>
    </source>
</evidence>